<name>T1EQB8_HELRO</name>
<dbReference type="EMBL" id="AMQM01000610">
    <property type="status" value="NOT_ANNOTATED_CDS"/>
    <property type="molecule type" value="Genomic_DNA"/>
</dbReference>
<dbReference type="GO" id="GO:0005759">
    <property type="term" value="C:mitochondrial matrix"/>
    <property type="evidence" value="ECO:0000318"/>
    <property type="project" value="GO_Central"/>
</dbReference>
<proteinExistence type="inferred from homology"/>
<evidence type="ECO:0000313" key="5">
    <source>
        <dbReference type="Proteomes" id="UP000015101"/>
    </source>
</evidence>
<dbReference type="Proteomes" id="UP000015101">
    <property type="component" value="Unassembled WGS sequence"/>
</dbReference>
<dbReference type="PANTHER" id="PTHR15437:SF6">
    <property type="entry name" value="TRANSCRIPTION TERMINATION FACTOR, MITOCHONDRIAL"/>
    <property type="match status" value="1"/>
</dbReference>
<dbReference type="InParanoid" id="T1EQB8"/>
<dbReference type="EMBL" id="KB096324">
    <property type="protein sequence ID" value="ESO06335.1"/>
    <property type="molecule type" value="Genomic_DNA"/>
</dbReference>
<reference evidence="5" key="1">
    <citation type="submission" date="2012-12" db="EMBL/GenBank/DDBJ databases">
        <authorList>
            <person name="Hellsten U."/>
            <person name="Grimwood J."/>
            <person name="Chapman J.A."/>
            <person name="Shapiro H."/>
            <person name="Aerts A."/>
            <person name="Otillar R.P."/>
            <person name="Terry A.Y."/>
            <person name="Boore J.L."/>
            <person name="Simakov O."/>
            <person name="Marletaz F."/>
            <person name="Cho S.-J."/>
            <person name="Edsinger-Gonzales E."/>
            <person name="Havlak P."/>
            <person name="Kuo D.-H."/>
            <person name="Larsson T."/>
            <person name="Lv J."/>
            <person name="Arendt D."/>
            <person name="Savage R."/>
            <person name="Osoegawa K."/>
            <person name="de Jong P."/>
            <person name="Lindberg D.R."/>
            <person name="Seaver E.C."/>
            <person name="Weisblat D.A."/>
            <person name="Putnam N.H."/>
            <person name="Grigoriev I.V."/>
            <person name="Rokhsar D.S."/>
        </authorList>
    </citation>
    <scope>NUCLEOTIDE SEQUENCE</scope>
</reference>
<dbReference type="OMA" id="CDENEMA"/>
<organism evidence="4 5">
    <name type="scientific">Helobdella robusta</name>
    <name type="common">Californian leech</name>
    <dbReference type="NCBI Taxonomy" id="6412"/>
    <lineage>
        <taxon>Eukaryota</taxon>
        <taxon>Metazoa</taxon>
        <taxon>Spiralia</taxon>
        <taxon>Lophotrochozoa</taxon>
        <taxon>Annelida</taxon>
        <taxon>Clitellata</taxon>
        <taxon>Hirudinea</taxon>
        <taxon>Rhynchobdellida</taxon>
        <taxon>Glossiphoniidae</taxon>
        <taxon>Helobdella</taxon>
    </lineage>
</organism>
<dbReference type="HOGENOM" id="CLU_534519_0_0_1"/>
<dbReference type="SMART" id="SM00733">
    <property type="entry name" value="Mterf"/>
    <property type="match status" value="3"/>
</dbReference>
<dbReference type="PANTHER" id="PTHR15437">
    <property type="entry name" value="TRANSCRIPTION TERMINATION FACTOR, MITOCHONDRIAL"/>
    <property type="match status" value="1"/>
</dbReference>
<gene>
    <name evidence="4" type="primary">20198768</name>
    <name evidence="3" type="ORF">HELRODRAFT_160499</name>
</gene>
<protein>
    <submittedName>
        <fullName evidence="3 4">Uncharacterized protein</fullName>
    </submittedName>
</protein>
<dbReference type="AlphaFoldDB" id="T1EQB8"/>
<evidence type="ECO:0000313" key="3">
    <source>
        <dbReference type="EMBL" id="ESO06335.1"/>
    </source>
</evidence>
<dbReference type="GO" id="GO:0003676">
    <property type="term" value="F:nucleic acid binding"/>
    <property type="evidence" value="ECO:0000318"/>
    <property type="project" value="GO_Central"/>
</dbReference>
<evidence type="ECO:0000256" key="1">
    <source>
        <dbReference type="ARBA" id="ARBA00007692"/>
    </source>
</evidence>
<dbReference type="RefSeq" id="XP_009015703.1">
    <property type="nucleotide sequence ID" value="XM_009017455.1"/>
</dbReference>
<dbReference type="CTD" id="20198768"/>
<accession>T1EQB8</accession>
<dbReference type="EnsemblMetazoa" id="HelroT160499">
    <property type="protein sequence ID" value="HelroP160499"/>
    <property type="gene ID" value="HelroG160499"/>
</dbReference>
<evidence type="ECO:0000313" key="4">
    <source>
        <dbReference type="EnsemblMetazoa" id="HelroP160499"/>
    </source>
</evidence>
<dbReference type="Gene3D" id="1.25.70.10">
    <property type="entry name" value="Transcription termination factor 3, mitochondrial"/>
    <property type="match status" value="1"/>
</dbReference>
<sequence length="510" mass="59013">MNQALTKRFYFCAIQNSLISLNLKANYRVRYPCDCKDTESLDKMLITKLFQKQEKSDEKLNKYILSLKSLKSMGFKTYQVVEHPKLLKLLPDELNRRYALLSSACDKNLITLNMITNAKTKSLTSKLKDVIDKQIKIKSSKCFTEDLRILLNCDENEMAELFIKNPRLGGRRKQSNIISKIELLLKNGAQLEHIKNNTSLLNNVPFSVLEKRVERLCEIGYNKPLPVACLGRIESVFQEIVDKLLVNKESLSGKKINNNIEILNKISMFSGKNLYKHTDKVQYLLSKGYKDSDIIHCPNILTHSMKKIKTSVEYFENFHLNLVPLALCNNYSDQKSMVLLKRHRHRSKLSSIIDPHDDYNHTATLPDFYKTQSIDDVALIKSLEYLLSLGFEREHIIKLPVIICYNCVVLQQIWNDEIISHKDTSKNKMRLLNLMLYKLEKLKIFTNSVSLTCSEQNDVAIGSDNHNDDDLHYDALSDGQVGDSTDYEEHSFEDKHFHESFKLKTANTFR</sequence>
<dbReference type="InterPro" id="IPR003690">
    <property type="entry name" value="MTERF"/>
</dbReference>
<dbReference type="InterPro" id="IPR038538">
    <property type="entry name" value="MTERF_sf"/>
</dbReference>
<keyword evidence="2" id="KW-0809">Transit peptide</keyword>
<comment type="similarity">
    <text evidence="1">Belongs to the mTERF family.</text>
</comment>
<dbReference type="KEGG" id="hro:HELRODRAFT_160499"/>
<reference evidence="4" key="3">
    <citation type="submission" date="2015-06" db="UniProtKB">
        <authorList>
            <consortium name="EnsemblMetazoa"/>
        </authorList>
    </citation>
    <scope>IDENTIFICATION</scope>
</reference>
<dbReference type="GO" id="GO:0006393">
    <property type="term" value="P:termination of mitochondrial transcription"/>
    <property type="evidence" value="ECO:0000318"/>
    <property type="project" value="GO_Central"/>
</dbReference>
<dbReference type="GeneID" id="20198768"/>
<keyword evidence="5" id="KW-1185">Reference proteome</keyword>
<evidence type="ECO:0000256" key="2">
    <source>
        <dbReference type="ARBA" id="ARBA00022946"/>
    </source>
</evidence>
<reference evidence="3 5" key="2">
    <citation type="journal article" date="2013" name="Nature">
        <title>Insights into bilaterian evolution from three spiralian genomes.</title>
        <authorList>
            <person name="Simakov O."/>
            <person name="Marletaz F."/>
            <person name="Cho S.J."/>
            <person name="Edsinger-Gonzales E."/>
            <person name="Havlak P."/>
            <person name="Hellsten U."/>
            <person name="Kuo D.H."/>
            <person name="Larsson T."/>
            <person name="Lv J."/>
            <person name="Arendt D."/>
            <person name="Savage R."/>
            <person name="Osoegawa K."/>
            <person name="de Jong P."/>
            <person name="Grimwood J."/>
            <person name="Chapman J.A."/>
            <person name="Shapiro H."/>
            <person name="Aerts A."/>
            <person name="Otillar R.P."/>
            <person name="Terry A.Y."/>
            <person name="Boore J.L."/>
            <person name="Grigoriev I.V."/>
            <person name="Lindberg D.R."/>
            <person name="Seaver E.C."/>
            <person name="Weisblat D.A."/>
            <person name="Putnam N.H."/>
            <person name="Rokhsar D.S."/>
        </authorList>
    </citation>
    <scope>NUCLEOTIDE SEQUENCE</scope>
</reference>